<feature type="compositionally biased region" description="Basic and acidic residues" evidence="1">
    <location>
        <begin position="148"/>
        <end position="164"/>
    </location>
</feature>
<accession>A0AAV2TJ19</accession>
<feature type="compositionally biased region" description="Polar residues" evidence="1">
    <location>
        <begin position="286"/>
        <end position="296"/>
    </location>
</feature>
<evidence type="ECO:0000313" key="4">
    <source>
        <dbReference type="Proteomes" id="UP001497525"/>
    </source>
</evidence>
<name>A0AAV2TJ19_CALDB</name>
<gene>
    <name evidence="3" type="ORF">CDAUBV1_LOCUS10797</name>
</gene>
<dbReference type="EMBL" id="CAXLJL010000345">
    <property type="protein sequence ID" value="CAL5136675.1"/>
    <property type="molecule type" value="Genomic_DNA"/>
</dbReference>
<feature type="region of interest" description="Disordered" evidence="1">
    <location>
        <begin position="183"/>
        <end position="214"/>
    </location>
</feature>
<evidence type="ECO:0000259" key="2">
    <source>
        <dbReference type="Pfam" id="PF25356"/>
    </source>
</evidence>
<feature type="compositionally biased region" description="Basic residues" evidence="1">
    <location>
        <begin position="1"/>
        <end position="10"/>
    </location>
</feature>
<dbReference type="Proteomes" id="UP001497525">
    <property type="component" value="Unassembled WGS sequence"/>
</dbReference>
<feature type="region of interest" description="Disordered" evidence="1">
    <location>
        <begin position="1"/>
        <end position="24"/>
    </location>
</feature>
<reference evidence="3" key="1">
    <citation type="submission" date="2024-06" db="EMBL/GenBank/DDBJ databases">
        <authorList>
            <person name="Liu X."/>
            <person name="Lenzi L."/>
            <person name="Haldenby T S."/>
            <person name="Uol C."/>
        </authorList>
    </citation>
    <scope>NUCLEOTIDE SEQUENCE</scope>
</reference>
<evidence type="ECO:0000313" key="3">
    <source>
        <dbReference type="EMBL" id="CAL5136675.1"/>
    </source>
</evidence>
<feature type="compositionally biased region" description="Low complexity" evidence="1">
    <location>
        <begin position="255"/>
        <end position="276"/>
    </location>
</feature>
<feature type="region of interest" description="Disordered" evidence="1">
    <location>
        <begin position="255"/>
        <end position="333"/>
    </location>
</feature>
<protein>
    <recommendedName>
        <fullName evidence="2">Trematode PH-like domain-containing protein</fullName>
    </recommendedName>
</protein>
<comment type="caution">
    <text evidence="3">The sequence shown here is derived from an EMBL/GenBank/DDBJ whole genome shotgun (WGS) entry which is preliminary data.</text>
</comment>
<evidence type="ECO:0000256" key="1">
    <source>
        <dbReference type="SAM" id="MobiDB-lite"/>
    </source>
</evidence>
<feature type="region of interest" description="Disordered" evidence="1">
    <location>
        <begin position="349"/>
        <end position="388"/>
    </location>
</feature>
<feature type="domain" description="Trematode PH-like" evidence="2">
    <location>
        <begin position="24"/>
        <end position="151"/>
    </location>
</feature>
<organism evidence="3 4">
    <name type="scientific">Calicophoron daubneyi</name>
    <name type="common">Rumen fluke</name>
    <name type="synonym">Paramphistomum daubneyi</name>
    <dbReference type="NCBI Taxonomy" id="300641"/>
    <lineage>
        <taxon>Eukaryota</taxon>
        <taxon>Metazoa</taxon>
        <taxon>Spiralia</taxon>
        <taxon>Lophotrochozoa</taxon>
        <taxon>Platyhelminthes</taxon>
        <taxon>Trematoda</taxon>
        <taxon>Digenea</taxon>
        <taxon>Plagiorchiida</taxon>
        <taxon>Pronocephalata</taxon>
        <taxon>Paramphistomoidea</taxon>
        <taxon>Paramphistomidae</taxon>
        <taxon>Calicophoron</taxon>
    </lineage>
</organism>
<feature type="compositionally biased region" description="Polar residues" evidence="1">
    <location>
        <begin position="11"/>
        <end position="24"/>
    </location>
</feature>
<sequence length="388" mass="43780">MTKRQSRSRNSRATNGEYANTDAGQNVYQRIQTCPCYRKKLREGEEFKESEARQVMDNARKKRQSHATANMMEDKFTLVRTKPRGKEPFRTWLGYSEIANIQRSQKMGNFFVLSVDSANSRNRYYEVYKCKTDADAQAFENIVRQAKQDPEGKVRGEPIGKESPKVNLSRQRTISHLEFQTLLDSSDEENRGNSVYELLSPTPPEEYDYEDKEPLSPAVQNKYKENYVRSAPAQSPSPPVARAPSPVFRAPSPVFRAPSPVVRAPSPVVRAPSPEVRAPPPIVRTSLPTHIVTTGEPTREVAVKAPPPPKPRGSEGLTYIEFDSRTQNPSVGDNGPVYMFMCRQDAELSEDGHEDSYATRTGCGESRPSHQNNQDMRSAGQVLYEYAR</sequence>
<dbReference type="Pfam" id="PF25356">
    <property type="entry name" value="PH_trem"/>
    <property type="match status" value="1"/>
</dbReference>
<dbReference type="InterPro" id="IPR057376">
    <property type="entry name" value="PH_trem"/>
</dbReference>
<dbReference type="AlphaFoldDB" id="A0AAV2TJ19"/>
<feature type="region of interest" description="Disordered" evidence="1">
    <location>
        <begin position="148"/>
        <end position="170"/>
    </location>
</feature>
<proteinExistence type="predicted"/>